<evidence type="ECO:0000259" key="3">
    <source>
        <dbReference type="SMART" id="SM00838"/>
    </source>
</evidence>
<dbReference type="SMART" id="SM00838">
    <property type="entry name" value="EFG_C"/>
    <property type="match status" value="1"/>
</dbReference>
<name>A0A645GHM4_9ZZZZ</name>
<dbReference type="SUPFAM" id="SSF54211">
    <property type="entry name" value="Ribosomal protein S5 domain 2-like"/>
    <property type="match status" value="1"/>
</dbReference>
<dbReference type="InterPro" id="IPR020568">
    <property type="entry name" value="Ribosomal_Su5_D2-typ_SF"/>
</dbReference>
<dbReference type="InterPro" id="IPR005517">
    <property type="entry name" value="Transl_elong_EFG/EF2_IV"/>
</dbReference>
<dbReference type="CDD" id="cd03713">
    <property type="entry name" value="EFG_mtEFG_C"/>
    <property type="match status" value="1"/>
</dbReference>
<sequence length="171" mass="18643">MVGGAIPKNFIPAIEKGVLETMENGPLVGCTVERVRVSVHDGKYHSVDSSEMAFKIAGRMAFREAVSQAKPVLLEPVMHVDVHIPDACTGDVTGDLNHKRGRILGMSMEEGMEVVSAEVPYAEMRKYATELRSMTQGRGSFEMNFVRYEPVPPNVAAEIIAAHQSEVTAEA</sequence>
<dbReference type="PANTHER" id="PTHR43261:SF6">
    <property type="entry name" value="ELONGATION FACTOR G-LIKE PROTEIN"/>
    <property type="match status" value="1"/>
</dbReference>
<dbReference type="PANTHER" id="PTHR43261">
    <property type="entry name" value="TRANSLATION ELONGATION FACTOR G-RELATED"/>
    <property type="match status" value="1"/>
</dbReference>
<feature type="domain" description="Elongation factor EFG" evidence="3">
    <location>
        <begin position="72"/>
        <end position="159"/>
    </location>
</feature>
<keyword evidence="5" id="KW-0648">Protein biosynthesis</keyword>
<keyword evidence="5" id="KW-0251">Elongation factor</keyword>
<dbReference type="InterPro" id="IPR035649">
    <property type="entry name" value="EFG_V"/>
</dbReference>
<organism evidence="5">
    <name type="scientific">bioreactor metagenome</name>
    <dbReference type="NCBI Taxonomy" id="1076179"/>
    <lineage>
        <taxon>unclassified sequences</taxon>
        <taxon>metagenomes</taxon>
        <taxon>ecological metagenomes</taxon>
    </lineage>
</organism>
<evidence type="ECO:0000313" key="5">
    <source>
        <dbReference type="EMBL" id="MPN26481.1"/>
    </source>
</evidence>
<dbReference type="Gene3D" id="3.30.70.240">
    <property type="match status" value="1"/>
</dbReference>
<dbReference type="InterPro" id="IPR035647">
    <property type="entry name" value="EFG_III/V"/>
</dbReference>
<dbReference type="GO" id="GO:0005525">
    <property type="term" value="F:GTP binding"/>
    <property type="evidence" value="ECO:0007669"/>
    <property type="project" value="UniProtKB-KW"/>
</dbReference>
<dbReference type="Pfam" id="PF00679">
    <property type="entry name" value="EFG_C"/>
    <property type="match status" value="1"/>
</dbReference>
<dbReference type="FunFam" id="3.30.70.240:FF:000001">
    <property type="entry name" value="Elongation factor G"/>
    <property type="match status" value="1"/>
</dbReference>
<dbReference type="SMART" id="SM00889">
    <property type="entry name" value="EFG_IV"/>
    <property type="match status" value="1"/>
</dbReference>
<dbReference type="InterPro" id="IPR014721">
    <property type="entry name" value="Ribsml_uS5_D2-typ_fold_subgr"/>
</dbReference>
<keyword evidence="1" id="KW-0547">Nucleotide-binding</keyword>
<dbReference type="InterPro" id="IPR000640">
    <property type="entry name" value="EFG_V-like"/>
</dbReference>
<dbReference type="GO" id="GO:0032790">
    <property type="term" value="P:ribosome disassembly"/>
    <property type="evidence" value="ECO:0007669"/>
    <property type="project" value="TreeGrafter"/>
</dbReference>
<dbReference type="Pfam" id="PF03764">
    <property type="entry name" value="EFG_IV"/>
    <property type="match status" value="1"/>
</dbReference>
<dbReference type="Gene3D" id="3.30.230.10">
    <property type="match status" value="1"/>
</dbReference>
<comment type="caution">
    <text evidence="5">The sequence shown here is derived from an EMBL/GenBank/DDBJ whole genome shotgun (WGS) entry which is preliminary data.</text>
</comment>
<gene>
    <name evidence="5" type="primary">fusA_86</name>
    <name evidence="5" type="ORF">SDC9_173906</name>
</gene>
<proteinExistence type="predicted"/>
<protein>
    <submittedName>
        <fullName evidence="5">Elongation factor G</fullName>
    </submittedName>
</protein>
<dbReference type="GO" id="GO:0003746">
    <property type="term" value="F:translation elongation factor activity"/>
    <property type="evidence" value="ECO:0007669"/>
    <property type="project" value="UniProtKB-KW"/>
</dbReference>
<keyword evidence="2" id="KW-0342">GTP-binding</keyword>
<evidence type="ECO:0000256" key="2">
    <source>
        <dbReference type="ARBA" id="ARBA00023134"/>
    </source>
</evidence>
<dbReference type="AlphaFoldDB" id="A0A645GHM4"/>
<evidence type="ECO:0000259" key="4">
    <source>
        <dbReference type="SMART" id="SM00889"/>
    </source>
</evidence>
<dbReference type="SUPFAM" id="SSF54980">
    <property type="entry name" value="EF-G C-terminal domain-like"/>
    <property type="match status" value="1"/>
</dbReference>
<reference evidence="5" key="1">
    <citation type="submission" date="2019-08" db="EMBL/GenBank/DDBJ databases">
        <authorList>
            <person name="Kucharzyk K."/>
            <person name="Murdoch R.W."/>
            <person name="Higgins S."/>
            <person name="Loffler F."/>
        </authorList>
    </citation>
    <scope>NUCLEOTIDE SEQUENCE</scope>
</reference>
<dbReference type="EMBL" id="VSSQ01076018">
    <property type="protein sequence ID" value="MPN26481.1"/>
    <property type="molecule type" value="Genomic_DNA"/>
</dbReference>
<accession>A0A645GHM4</accession>
<feature type="domain" description="Translation elongation factor EFG/EF2" evidence="4">
    <location>
        <begin position="1"/>
        <end position="70"/>
    </location>
</feature>
<evidence type="ECO:0000256" key="1">
    <source>
        <dbReference type="ARBA" id="ARBA00022741"/>
    </source>
</evidence>